<dbReference type="AlphaFoldDB" id="A0A392S027"/>
<accession>A0A392S027</accession>
<comment type="caution">
    <text evidence="2">The sequence shown here is derived from an EMBL/GenBank/DDBJ whole genome shotgun (WGS) entry which is preliminary data.</text>
</comment>
<evidence type="ECO:0000256" key="1">
    <source>
        <dbReference type="SAM" id="Coils"/>
    </source>
</evidence>
<reference evidence="2 3" key="1">
    <citation type="journal article" date="2018" name="Front. Plant Sci.">
        <title>Red Clover (Trifolium pratense) and Zigzag Clover (T. medium) - A Picture of Genomic Similarities and Differences.</title>
        <authorList>
            <person name="Dluhosova J."/>
            <person name="Istvanek J."/>
            <person name="Nedelnik J."/>
            <person name="Repkova J."/>
        </authorList>
    </citation>
    <scope>NUCLEOTIDE SEQUENCE [LARGE SCALE GENOMIC DNA]</scope>
    <source>
        <strain evidence="3">cv. 10/8</strain>
        <tissue evidence="2">Leaf</tissue>
    </source>
</reference>
<proteinExistence type="predicted"/>
<dbReference type="Proteomes" id="UP000265520">
    <property type="component" value="Unassembled WGS sequence"/>
</dbReference>
<name>A0A392S027_9FABA</name>
<keyword evidence="3" id="KW-1185">Reference proteome</keyword>
<organism evidence="2 3">
    <name type="scientific">Trifolium medium</name>
    <dbReference type="NCBI Taxonomy" id="97028"/>
    <lineage>
        <taxon>Eukaryota</taxon>
        <taxon>Viridiplantae</taxon>
        <taxon>Streptophyta</taxon>
        <taxon>Embryophyta</taxon>
        <taxon>Tracheophyta</taxon>
        <taxon>Spermatophyta</taxon>
        <taxon>Magnoliopsida</taxon>
        <taxon>eudicotyledons</taxon>
        <taxon>Gunneridae</taxon>
        <taxon>Pentapetalae</taxon>
        <taxon>rosids</taxon>
        <taxon>fabids</taxon>
        <taxon>Fabales</taxon>
        <taxon>Fabaceae</taxon>
        <taxon>Papilionoideae</taxon>
        <taxon>50 kb inversion clade</taxon>
        <taxon>NPAAA clade</taxon>
        <taxon>Hologalegina</taxon>
        <taxon>IRL clade</taxon>
        <taxon>Trifolieae</taxon>
        <taxon>Trifolium</taxon>
    </lineage>
</organism>
<dbReference type="EMBL" id="LXQA010295924">
    <property type="protein sequence ID" value="MCI41757.1"/>
    <property type="molecule type" value="Genomic_DNA"/>
</dbReference>
<sequence>MSVFKTFEEDLVKAEEEKRRLEEEEKNKLEEQQKILSENVASEDKGKEVVTEPHPLVLVLQEQLEAQKIELEKIKEDIRNHTEGQEHVIKTQEDISSKLNAILAHLSRQP</sequence>
<keyword evidence="1" id="KW-0175">Coiled coil</keyword>
<protein>
    <submittedName>
        <fullName evidence="2">Uncharacterized protein</fullName>
    </submittedName>
</protein>
<evidence type="ECO:0000313" key="3">
    <source>
        <dbReference type="Proteomes" id="UP000265520"/>
    </source>
</evidence>
<evidence type="ECO:0000313" key="2">
    <source>
        <dbReference type="EMBL" id="MCI41757.1"/>
    </source>
</evidence>
<feature type="coiled-coil region" evidence="1">
    <location>
        <begin position="4"/>
        <end position="84"/>
    </location>
</feature>